<dbReference type="Gene3D" id="3.40.50.80">
    <property type="entry name" value="Nucleotide-binding domain of ferredoxin-NADP reductase (FNR) module"/>
    <property type="match status" value="1"/>
</dbReference>
<sequence>MKDIYLPQLATVEEIQSETLDIRTFKLVFQDPGLQKSFTHESGQFIEFSILGKGEAPFCLASSPTRKGYIECSIKRMGKVTQAIHELEEGETVGIRGPYGNGFPLEMMQDKNLIFVGGGIGLAPLRSLIWNVLDRREGFADITIIYGARTVADLVYKKELKMWQKTAGVKTVLTVDPGGENKDWQDKIGFVPTVLEEENPSPENTVVITCGPPIMIKFVLITLRKIGFTPEQIITTLEMKMKCGLGKCGRCNIGSIYVCKDGPVFSYKQIREFPDEF</sequence>
<dbReference type="GO" id="GO:0016491">
    <property type="term" value="F:oxidoreductase activity"/>
    <property type="evidence" value="ECO:0007669"/>
    <property type="project" value="InterPro"/>
</dbReference>
<dbReference type="Gene3D" id="2.40.30.10">
    <property type="entry name" value="Translation factors"/>
    <property type="match status" value="1"/>
</dbReference>
<dbReference type="CDD" id="cd06221">
    <property type="entry name" value="sulfite_reductase_like"/>
    <property type="match status" value="1"/>
</dbReference>
<dbReference type="SUPFAM" id="SSF52343">
    <property type="entry name" value="Ferredoxin reductase-like, C-terminal NADP-linked domain"/>
    <property type="match status" value="1"/>
</dbReference>
<dbReference type="AlphaFoldDB" id="A0A0F9MA73"/>
<dbReference type="Pfam" id="PF00970">
    <property type="entry name" value="FAD_binding_6"/>
    <property type="match status" value="1"/>
</dbReference>
<dbReference type="GO" id="GO:0051537">
    <property type="term" value="F:2 iron, 2 sulfur cluster binding"/>
    <property type="evidence" value="ECO:0007669"/>
    <property type="project" value="InterPro"/>
</dbReference>
<comment type="caution">
    <text evidence="2">The sequence shown here is derived from an EMBL/GenBank/DDBJ whole genome shotgun (WGS) entry which is preliminary data.</text>
</comment>
<dbReference type="GO" id="GO:0050660">
    <property type="term" value="F:flavin adenine dinucleotide binding"/>
    <property type="evidence" value="ECO:0007669"/>
    <property type="project" value="InterPro"/>
</dbReference>
<feature type="domain" description="FAD-binding FR-type" evidence="1">
    <location>
        <begin position="5"/>
        <end position="105"/>
    </location>
</feature>
<dbReference type="PRINTS" id="PR00406">
    <property type="entry name" value="CYTB5RDTASE"/>
</dbReference>
<protein>
    <recommendedName>
        <fullName evidence="1">FAD-binding FR-type domain-containing protein</fullName>
    </recommendedName>
</protein>
<dbReference type="InterPro" id="IPR012165">
    <property type="entry name" value="Cyt_c3_hydrogenase_gsu"/>
</dbReference>
<dbReference type="InterPro" id="IPR008333">
    <property type="entry name" value="Cbr1-like_FAD-bd_dom"/>
</dbReference>
<gene>
    <name evidence="2" type="ORF">LCGC14_1485320</name>
</gene>
<dbReference type="Pfam" id="PF00175">
    <property type="entry name" value="NAD_binding_1"/>
    <property type="match status" value="1"/>
</dbReference>
<evidence type="ECO:0000313" key="2">
    <source>
        <dbReference type="EMBL" id="KKM66027.1"/>
    </source>
</evidence>
<organism evidence="2">
    <name type="scientific">marine sediment metagenome</name>
    <dbReference type="NCBI Taxonomy" id="412755"/>
    <lineage>
        <taxon>unclassified sequences</taxon>
        <taxon>metagenomes</taxon>
        <taxon>ecological metagenomes</taxon>
    </lineage>
</organism>
<dbReference type="PIRSF" id="PIRSF006816">
    <property type="entry name" value="Cyc3_hyd_g"/>
    <property type="match status" value="1"/>
</dbReference>
<dbReference type="InterPro" id="IPR017927">
    <property type="entry name" value="FAD-bd_FR_type"/>
</dbReference>
<dbReference type="InterPro" id="IPR019480">
    <property type="entry name" value="Dihydroorotate_DH_Fe-S-bd"/>
</dbReference>
<name>A0A0F9MA73_9ZZZZ</name>
<evidence type="ECO:0000259" key="1">
    <source>
        <dbReference type="PROSITE" id="PS51384"/>
    </source>
</evidence>
<proteinExistence type="predicted"/>
<dbReference type="InterPro" id="IPR039261">
    <property type="entry name" value="FNR_nucleotide-bd"/>
</dbReference>
<dbReference type="PROSITE" id="PS51384">
    <property type="entry name" value="FAD_FR"/>
    <property type="match status" value="1"/>
</dbReference>
<dbReference type="GO" id="GO:0006221">
    <property type="term" value="P:pyrimidine nucleotide biosynthetic process"/>
    <property type="evidence" value="ECO:0007669"/>
    <property type="project" value="InterPro"/>
</dbReference>
<dbReference type="EMBL" id="LAZR01010614">
    <property type="protein sequence ID" value="KKM66027.1"/>
    <property type="molecule type" value="Genomic_DNA"/>
</dbReference>
<dbReference type="PANTHER" id="PTHR43513:SF1">
    <property type="entry name" value="ANAEROBIC SULFITE REDUCTASE SUBUNIT B"/>
    <property type="match status" value="1"/>
</dbReference>
<dbReference type="PRINTS" id="PR00371">
    <property type="entry name" value="FPNCR"/>
</dbReference>
<dbReference type="InterPro" id="IPR017938">
    <property type="entry name" value="Riboflavin_synthase-like_b-brl"/>
</dbReference>
<dbReference type="Pfam" id="PF10418">
    <property type="entry name" value="DHODB_Fe-S_bind"/>
    <property type="match status" value="1"/>
</dbReference>
<dbReference type="InterPro" id="IPR001433">
    <property type="entry name" value="OxRdtase_FAD/NAD-bd"/>
</dbReference>
<accession>A0A0F9MA73</accession>
<dbReference type="PANTHER" id="PTHR43513">
    <property type="entry name" value="DIHYDROOROTATE DEHYDROGENASE B (NAD(+)), ELECTRON TRANSFER SUBUNIT"/>
    <property type="match status" value="1"/>
</dbReference>
<reference evidence="2" key="1">
    <citation type="journal article" date="2015" name="Nature">
        <title>Complex archaea that bridge the gap between prokaryotes and eukaryotes.</title>
        <authorList>
            <person name="Spang A."/>
            <person name="Saw J.H."/>
            <person name="Jorgensen S.L."/>
            <person name="Zaremba-Niedzwiedzka K."/>
            <person name="Martijn J."/>
            <person name="Lind A.E."/>
            <person name="van Eijk R."/>
            <person name="Schleper C."/>
            <person name="Guy L."/>
            <person name="Ettema T.J."/>
        </authorList>
    </citation>
    <scope>NUCLEOTIDE SEQUENCE</scope>
</reference>
<dbReference type="SUPFAM" id="SSF63380">
    <property type="entry name" value="Riboflavin synthase domain-like"/>
    <property type="match status" value="1"/>
</dbReference>
<dbReference type="InterPro" id="IPR001709">
    <property type="entry name" value="Flavoprot_Pyr_Nucl_cyt_Rdtase"/>
</dbReference>
<dbReference type="InterPro" id="IPR050353">
    <property type="entry name" value="PyrK_electron_transfer"/>
</dbReference>